<dbReference type="PANTHER" id="PTHR43875:SF15">
    <property type="entry name" value="TREHALOSE IMPORT ATP-BINDING PROTEIN SUGC"/>
    <property type="match status" value="1"/>
</dbReference>
<organism evidence="10 11">
    <name type="scientific">Devosia insulae DS-56</name>
    <dbReference type="NCBI Taxonomy" id="1116389"/>
    <lineage>
        <taxon>Bacteria</taxon>
        <taxon>Pseudomonadati</taxon>
        <taxon>Pseudomonadota</taxon>
        <taxon>Alphaproteobacteria</taxon>
        <taxon>Hyphomicrobiales</taxon>
        <taxon>Devosiaceae</taxon>
        <taxon>Devosia</taxon>
    </lineage>
</organism>
<dbReference type="Pfam" id="PF17912">
    <property type="entry name" value="OB_MalK"/>
    <property type="match status" value="1"/>
</dbReference>
<dbReference type="Gene3D" id="3.40.50.300">
    <property type="entry name" value="P-loop containing nucleotide triphosphate hydrolases"/>
    <property type="match status" value="1"/>
</dbReference>
<gene>
    <name evidence="10" type="ORF">VW23_019025</name>
</gene>
<feature type="domain" description="ABC transporter" evidence="9">
    <location>
        <begin position="4"/>
        <end position="234"/>
    </location>
</feature>
<dbReference type="SUPFAM" id="SSF52540">
    <property type="entry name" value="P-loop containing nucleoside triphosphate hydrolases"/>
    <property type="match status" value="1"/>
</dbReference>
<dbReference type="Gene3D" id="2.40.50.100">
    <property type="match status" value="1"/>
</dbReference>
<dbReference type="GO" id="GO:0140359">
    <property type="term" value="F:ABC-type transporter activity"/>
    <property type="evidence" value="ECO:0007669"/>
    <property type="project" value="InterPro"/>
</dbReference>
<keyword evidence="5" id="KW-0547">Nucleotide-binding</keyword>
<evidence type="ECO:0000256" key="2">
    <source>
        <dbReference type="ARBA" id="ARBA00005417"/>
    </source>
</evidence>
<dbReference type="GO" id="GO:0008643">
    <property type="term" value="P:carbohydrate transport"/>
    <property type="evidence" value="ECO:0007669"/>
    <property type="project" value="InterPro"/>
</dbReference>
<keyword evidence="3" id="KW-0813">Transport</keyword>
<evidence type="ECO:0000256" key="5">
    <source>
        <dbReference type="ARBA" id="ARBA00022741"/>
    </source>
</evidence>
<evidence type="ECO:0000313" key="10">
    <source>
        <dbReference type="EMBL" id="OEO30865.1"/>
    </source>
</evidence>
<sequence>MASVEFQNVTKTFGTFNAVSDISFKVADGEFICLLGPSGCGKTTSLRMIAGLETPSSGKIMIGPDDVTHLHPKDRQISMVFQDYALYPHMNLADNIAYPLKVRGESVEKRHKRAKEVADVLKIGDLLNRLPSQISGGQQQRTSLARALVYPSRVYLFDEPLSNLDAKLRLEARGFLNHLQRDMGMTAVYVTHDQAEAMALATRIAVMDRGRIVQFAPPIEIYRRPATTFVANFVGNPPMNMIPVEGTIEGERLQLRAHGVLVRDLPISSGIKAALGKGAGLTLGVRPEHLSMGTINDVNMVSGKLFANENMGPEKLVTFERQDGGRVTARIFTDDAVETSENVAFTFDGAHATLFDAEGNRIPADGEMPL</sequence>
<dbReference type="Pfam" id="PF00005">
    <property type="entry name" value="ABC_tran"/>
    <property type="match status" value="1"/>
</dbReference>
<dbReference type="SUPFAM" id="SSF50331">
    <property type="entry name" value="MOP-like"/>
    <property type="match status" value="1"/>
</dbReference>
<comment type="caution">
    <text evidence="10">The sequence shown here is derived from an EMBL/GenBank/DDBJ whole genome shotgun (WGS) entry which is preliminary data.</text>
</comment>
<dbReference type="InterPro" id="IPR008995">
    <property type="entry name" value="Mo/tungstate-bd_C_term_dom"/>
</dbReference>
<reference evidence="10 11" key="1">
    <citation type="journal article" date="2015" name="Genome Announc.">
        <title>Genome Assemblies of Three Soil-Associated Devosia species: D. insulae, D. limi, and D. soli.</title>
        <authorList>
            <person name="Hassan Y.I."/>
            <person name="Lepp D."/>
            <person name="Zhou T."/>
        </authorList>
    </citation>
    <scope>NUCLEOTIDE SEQUENCE [LARGE SCALE GENOMIC DNA]</scope>
    <source>
        <strain evidence="10 11">DS-56</strain>
    </source>
</reference>
<comment type="subcellular location">
    <subcellularLocation>
        <location evidence="1">Cell inner membrane</location>
        <topology evidence="1">Peripheral membrane protein</topology>
    </subcellularLocation>
</comment>
<dbReference type="GO" id="GO:0016887">
    <property type="term" value="F:ATP hydrolysis activity"/>
    <property type="evidence" value="ECO:0007669"/>
    <property type="project" value="InterPro"/>
</dbReference>
<dbReference type="Proteomes" id="UP000095463">
    <property type="component" value="Unassembled WGS sequence"/>
</dbReference>
<evidence type="ECO:0000256" key="4">
    <source>
        <dbReference type="ARBA" id="ARBA00022475"/>
    </source>
</evidence>
<dbReference type="InterPro" id="IPR047641">
    <property type="entry name" value="ABC_transpr_MalK/UgpC-like"/>
</dbReference>
<dbReference type="InterPro" id="IPR040582">
    <property type="entry name" value="OB_MalK-like"/>
</dbReference>
<dbReference type="CDD" id="cd03301">
    <property type="entry name" value="ABC_MalK_N"/>
    <property type="match status" value="1"/>
</dbReference>
<dbReference type="GO" id="GO:0005524">
    <property type="term" value="F:ATP binding"/>
    <property type="evidence" value="ECO:0007669"/>
    <property type="project" value="UniProtKB-KW"/>
</dbReference>
<keyword evidence="11" id="KW-1185">Reference proteome</keyword>
<dbReference type="OrthoDB" id="7817850at2"/>
<proteinExistence type="inferred from homology"/>
<name>A0A1E5XQN1_9HYPH</name>
<dbReference type="PANTHER" id="PTHR43875">
    <property type="entry name" value="MALTODEXTRIN IMPORT ATP-BINDING PROTEIN MSMX"/>
    <property type="match status" value="1"/>
</dbReference>
<dbReference type="InterPro" id="IPR003439">
    <property type="entry name" value="ABC_transporter-like_ATP-bd"/>
</dbReference>
<dbReference type="GO" id="GO:0055052">
    <property type="term" value="C:ATP-binding cassette (ABC) transporter complex, substrate-binding subunit-containing"/>
    <property type="evidence" value="ECO:0007669"/>
    <property type="project" value="TreeGrafter"/>
</dbReference>
<evidence type="ECO:0000256" key="8">
    <source>
        <dbReference type="ARBA" id="ARBA00023136"/>
    </source>
</evidence>
<dbReference type="AlphaFoldDB" id="A0A1E5XQN1"/>
<dbReference type="InterPro" id="IPR003593">
    <property type="entry name" value="AAA+_ATPase"/>
</dbReference>
<evidence type="ECO:0000256" key="6">
    <source>
        <dbReference type="ARBA" id="ARBA00022840"/>
    </source>
</evidence>
<keyword evidence="6" id="KW-0067">ATP-binding</keyword>
<evidence type="ECO:0000256" key="7">
    <source>
        <dbReference type="ARBA" id="ARBA00022967"/>
    </source>
</evidence>
<keyword evidence="8" id="KW-0472">Membrane</keyword>
<keyword evidence="7" id="KW-1278">Translocase</keyword>
<evidence type="ECO:0000259" key="9">
    <source>
        <dbReference type="PROSITE" id="PS50893"/>
    </source>
</evidence>
<evidence type="ECO:0000313" key="11">
    <source>
        <dbReference type="Proteomes" id="UP000095463"/>
    </source>
</evidence>
<dbReference type="PROSITE" id="PS50893">
    <property type="entry name" value="ABC_TRANSPORTER_2"/>
    <property type="match status" value="1"/>
</dbReference>
<accession>A0A1E5XQN1</accession>
<comment type="similarity">
    <text evidence="2">Belongs to the ABC transporter superfamily.</text>
</comment>
<dbReference type="EMBL" id="LAJE02000181">
    <property type="protein sequence ID" value="OEO30865.1"/>
    <property type="molecule type" value="Genomic_DNA"/>
</dbReference>
<dbReference type="FunFam" id="3.40.50.300:FF:000042">
    <property type="entry name" value="Maltose/maltodextrin ABC transporter, ATP-binding protein"/>
    <property type="match status" value="1"/>
</dbReference>
<evidence type="ECO:0000256" key="1">
    <source>
        <dbReference type="ARBA" id="ARBA00004417"/>
    </source>
</evidence>
<protein>
    <submittedName>
        <fullName evidence="10">ABC transporter</fullName>
    </submittedName>
</protein>
<evidence type="ECO:0000256" key="3">
    <source>
        <dbReference type="ARBA" id="ARBA00022448"/>
    </source>
</evidence>
<dbReference type="InterPro" id="IPR012340">
    <property type="entry name" value="NA-bd_OB-fold"/>
</dbReference>
<keyword evidence="4" id="KW-1003">Cell membrane</keyword>
<dbReference type="RefSeq" id="WP_069909925.1">
    <property type="nucleotide sequence ID" value="NZ_LAJE02000181.1"/>
</dbReference>
<dbReference type="InterPro" id="IPR015855">
    <property type="entry name" value="ABC_transpr_MalK-like"/>
</dbReference>
<dbReference type="SMART" id="SM00382">
    <property type="entry name" value="AAA"/>
    <property type="match status" value="1"/>
</dbReference>
<dbReference type="Gene3D" id="2.40.50.140">
    <property type="entry name" value="Nucleic acid-binding proteins"/>
    <property type="match status" value="1"/>
</dbReference>
<dbReference type="InterPro" id="IPR027417">
    <property type="entry name" value="P-loop_NTPase"/>
</dbReference>